<dbReference type="GO" id="GO:0008017">
    <property type="term" value="F:microtubule binding"/>
    <property type="evidence" value="ECO:0007669"/>
    <property type="project" value="InterPro"/>
</dbReference>
<dbReference type="Gene3D" id="3.40.850.10">
    <property type="entry name" value="Kinesin motor domain"/>
    <property type="match status" value="1"/>
</dbReference>
<keyword evidence="2 8" id="KW-0493">Microtubule</keyword>
<gene>
    <name evidence="12" type="ORF">ZIOFF_041395</name>
</gene>
<dbReference type="AlphaFoldDB" id="A0A8J5GDU4"/>
<dbReference type="SUPFAM" id="SSF52540">
    <property type="entry name" value="P-loop containing nucleoside triphosphate hydrolases"/>
    <property type="match status" value="1"/>
</dbReference>
<feature type="coiled-coil region" evidence="9">
    <location>
        <begin position="834"/>
        <end position="864"/>
    </location>
</feature>
<dbReference type="PROSITE" id="PS50021">
    <property type="entry name" value="CH"/>
    <property type="match status" value="1"/>
</dbReference>
<feature type="domain" description="Calponin-homology (CH)" evidence="10">
    <location>
        <begin position="31"/>
        <end position="140"/>
    </location>
</feature>
<evidence type="ECO:0000313" key="13">
    <source>
        <dbReference type="Proteomes" id="UP000734854"/>
    </source>
</evidence>
<dbReference type="GO" id="GO:0007018">
    <property type="term" value="P:microtubule-based movement"/>
    <property type="evidence" value="ECO:0007669"/>
    <property type="project" value="InterPro"/>
</dbReference>
<dbReference type="PROSITE" id="PS50067">
    <property type="entry name" value="KINESIN_MOTOR_2"/>
    <property type="match status" value="1"/>
</dbReference>
<dbReference type="PROSITE" id="PS00411">
    <property type="entry name" value="KINESIN_MOTOR_1"/>
    <property type="match status" value="1"/>
</dbReference>
<keyword evidence="6 7" id="KW-0505">Motor protein</keyword>
<proteinExistence type="inferred from homology"/>
<evidence type="ECO:0000256" key="2">
    <source>
        <dbReference type="ARBA" id="ARBA00022701"/>
    </source>
</evidence>
<organism evidence="12 13">
    <name type="scientific">Zingiber officinale</name>
    <name type="common">Ginger</name>
    <name type="synonym">Amomum zingiber</name>
    <dbReference type="NCBI Taxonomy" id="94328"/>
    <lineage>
        <taxon>Eukaryota</taxon>
        <taxon>Viridiplantae</taxon>
        <taxon>Streptophyta</taxon>
        <taxon>Embryophyta</taxon>
        <taxon>Tracheophyta</taxon>
        <taxon>Spermatophyta</taxon>
        <taxon>Magnoliopsida</taxon>
        <taxon>Liliopsida</taxon>
        <taxon>Zingiberales</taxon>
        <taxon>Zingiberaceae</taxon>
        <taxon>Zingiber</taxon>
    </lineage>
</organism>
<dbReference type="GO" id="GO:0005874">
    <property type="term" value="C:microtubule"/>
    <property type="evidence" value="ECO:0007669"/>
    <property type="project" value="UniProtKB-KW"/>
</dbReference>
<dbReference type="Gene3D" id="1.10.418.10">
    <property type="entry name" value="Calponin-like domain"/>
    <property type="match status" value="1"/>
</dbReference>
<keyword evidence="4 7" id="KW-0067">ATP-binding</keyword>
<dbReference type="FunFam" id="3.40.850.10:FF:000044">
    <property type="entry name" value="p-loop containing nucleoside triphosphate hydrolases superfamily protein"/>
    <property type="match status" value="1"/>
</dbReference>
<evidence type="ECO:0000256" key="9">
    <source>
        <dbReference type="SAM" id="Coils"/>
    </source>
</evidence>
<keyword evidence="3 7" id="KW-0547">Nucleotide-binding</keyword>
<evidence type="ECO:0000256" key="7">
    <source>
        <dbReference type="PROSITE-ProRule" id="PRU00283"/>
    </source>
</evidence>
<reference evidence="12 13" key="1">
    <citation type="submission" date="2020-08" db="EMBL/GenBank/DDBJ databases">
        <title>Plant Genome Project.</title>
        <authorList>
            <person name="Zhang R.-G."/>
        </authorList>
    </citation>
    <scope>NUCLEOTIDE SEQUENCE [LARGE SCALE GENOMIC DNA]</scope>
    <source>
        <tissue evidence="12">Rhizome</tissue>
    </source>
</reference>
<evidence type="ECO:0000256" key="5">
    <source>
        <dbReference type="ARBA" id="ARBA00023054"/>
    </source>
</evidence>
<dbReference type="Pfam" id="PF00225">
    <property type="entry name" value="Kinesin"/>
    <property type="match status" value="1"/>
</dbReference>
<dbReference type="PANTHER" id="PTHR47972">
    <property type="entry name" value="KINESIN-LIKE PROTEIN KLP-3"/>
    <property type="match status" value="1"/>
</dbReference>
<name>A0A8J5GDU4_ZINOF</name>
<dbReference type="Proteomes" id="UP000734854">
    <property type="component" value="Unassembled WGS sequence"/>
</dbReference>
<comment type="caution">
    <text evidence="12">The sequence shown here is derived from an EMBL/GenBank/DDBJ whole genome shotgun (WGS) entry which is preliminary data.</text>
</comment>
<evidence type="ECO:0000256" key="8">
    <source>
        <dbReference type="RuleBase" id="RU000394"/>
    </source>
</evidence>
<dbReference type="InterPro" id="IPR027417">
    <property type="entry name" value="P-loop_NTPase"/>
</dbReference>
<dbReference type="Pfam" id="PF00307">
    <property type="entry name" value="CH"/>
    <property type="match status" value="1"/>
</dbReference>
<evidence type="ECO:0000256" key="6">
    <source>
        <dbReference type="ARBA" id="ARBA00023175"/>
    </source>
</evidence>
<feature type="coiled-coil region" evidence="9">
    <location>
        <begin position="344"/>
        <end position="442"/>
    </location>
</feature>
<dbReference type="InterPro" id="IPR001715">
    <property type="entry name" value="CH_dom"/>
</dbReference>
<evidence type="ECO:0000256" key="4">
    <source>
        <dbReference type="ARBA" id="ARBA00022840"/>
    </source>
</evidence>
<keyword evidence="13" id="KW-1185">Reference proteome</keyword>
<evidence type="ECO:0000256" key="1">
    <source>
        <dbReference type="ARBA" id="ARBA00010899"/>
    </source>
</evidence>
<keyword evidence="5 9" id="KW-0175">Coiled coil</keyword>
<accession>A0A8J5GDU4</accession>
<evidence type="ECO:0000256" key="3">
    <source>
        <dbReference type="ARBA" id="ARBA00022741"/>
    </source>
</evidence>
<dbReference type="GO" id="GO:0003777">
    <property type="term" value="F:microtubule motor activity"/>
    <property type="evidence" value="ECO:0007669"/>
    <property type="project" value="InterPro"/>
</dbReference>
<comment type="similarity">
    <text evidence="1">Belongs to the TRAFAC class myosin-kinesin ATPase superfamily. Kinesin family. KIN-14 subfamily.</text>
</comment>
<feature type="domain" description="Kinesin motor" evidence="11">
    <location>
        <begin position="523"/>
        <end position="765"/>
    </location>
</feature>
<dbReference type="GO" id="GO:0005524">
    <property type="term" value="F:ATP binding"/>
    <property type="evidence" value="ECO:0007669"/>
    <property type="project" value="UniProtKB-UniRule"/>
</dbReference>
<dbReference type="InterPro" id="IPR019821">
    <property type="entry name" value="Kinesin_motor_CS"/>
</dbReference>
<dbReference type="SUPFAM" id="SSF47576">
    <property type="entry name" value="Calponin-homology domain, CH-domain"/>
    <property type="match status" value="1"/>
</dbReference>
<dbReference type="InterPro" id="IPR036872">
    <property type="entry name" value="CH_dom_sf"/>
</dbReference>
<dbReference type="InterPro" id="IPR001752">
    <property type="entry name" value="Kinesin_motor_dom"/>
</dbReference>
<dbReference type="InterPro" id="IPR027640">
    <property type="entry name" value="Kinesin-like_fam"/>
</dbReference>
<feature type="binding site" evidence="7">
    <location>
        <begin position="607"/>
        <end position="614"/>
    </location>
    <ligand>
        <name>ATP</name>
        <dbReference type="ChEBI" id="CHEBI:30616"/>
    </ligand>
</feature>
<dbReference type="InterPro" id="IPR036961">
    <property type="entry name" value="Kinesin_motor_dom_sf"/>
</dbReference>
<evidence type="ECO:0000259" key="10">
    <source>
        <dbReference type="PROSITE" id="PS50021"/>
    </source>
</evidence>
<evidence type="ECO:0000259" key="11">
    <source>
        <dbReference type="PROSITE" id="PS50067"/>
    </source>
</evidence>
<dbReference type="SMART" id="SM00129">
    <property type="entry name" value="KISc"/>
    <property type="match status" value="1"/>
</dbReference>
<dbReference type="PRINTS" id="PR00380">
    <property type="entry name" value="KINESINHEAVY"/>
</dbReference>
<evidence type="ECO:0000313" key="12">
    <source>
        <dbReference type="EMBL" id="KAG6501514.1"/>
    </source>
</evidence>
<dbReference type="PANTHER" id="PTHR47972:SF14">
    <property type="entry name" value="KINESIN-LIKE PROTEIN KIN-14J"/>
    <property type="match status" value="1"/>
</dbReference>
<sequence>MKLGALLEMSNGDTPVSHRGMAGLYIDAEMAKRRSDVIEWLNSLFPGLRMPVDASEEELRARLLNGSLLCGILRRLSPGYSNEMRNDNYDSTPENSSENITKFVSVVENMGLPGFNVFDLEQGAVSAVVYCLWSLKDHLLSDVCQDGNSLVRSGGEGRAKPKVLQSTRFAPLSVVVGDGNGHSPASIGEQRRHSFHELRSPHYSQNTHISEPSTPQSPYGGHKFHDVFQLKQGHYYDIQASKISDMMKSNSLDNAPTQSLLSIMNGILDESIERKNGDIPQRVSSLLKRVAQEIERRIATQAEHIHNQNNLIKTREEKYQSRIRVLEALAMGTNEETQIVMEQLQLLKTEKHKIEEKNTHDEENIGRLLKEKEKNDKNTSELAKELETIKRAYKEQYRHMETKSKENQEEFEQKLKEVESYLEESRSRMKELEAISESKTQNWNHKEHVFQKFINLQQQSVKELRSSYDSIKHELAVSQKKWCEESIAFGKRLKVLTDAADNYHSILAENRKLFNEVQELKGNIRVYCRIRPFLSGEDKKHTTIEYIGENGELLIANPSKQRKDGQRMFKFNKVFGPASTQEEVFLDTQPLIRSVLDGYNVCILAYGQTGSGKTYTMSGPNGASDEEWGVNCRALNDLFQISRNRRDTYMYEVGVQMIEIYNEQVRDLLANDGSQKKYPFFPCDLITPINNMHPVASTNDVLKQMQMGNSNRAVGATALNERSSRSHSIMTVHVRGVDLKTGATLRGSLHLVDLAGSERVERSEAIDSTHFLSKLSKSFIYFFYAGGHAKTLMFVQINPEIGSYSETLSTLKFAERVSGVELGAAKSQKEGKDIRDLMEQIATLKDVITNKDEEIEQLQQLRDTSSGYNGNSLSHSASYTIEHKRNFYEERVQANKKVALDQENYSDQSGEHSESGSQWSTDGRRHLKLQAIELTVDPELVSLGDADSEERLSEISDGIISMATETDASITSLTDLNLHGQVKSPEDMKDEKV</sequence>
<protein>
    <recommendedName>
        <fullName evidence="8">Kinesin-like protein</fullName>
    </recommendedName>
</protein>
<dbReference type="EMBL" id="JACMSC010000011">
    <property type="protein sequence ID" value="KAG6501514.1"/>
    <property type="molecule type" value="Genomic_DNA"/>
</dbReference>